<dbReference type="EMBL" id="CBXV010000001">
    <property type="protein sequence ID" value="CDM64244.1"/>
    <property type="molecule type" value="Genomic_DNA"/>
</dbReference>
<dbReference type="Pfam" id="PF04041">
    <property type="entry name" value="Glyco_hydro_130"/>
    <property type="match status" value="1"/>
</dbReference>
<dbReference type="Gene3D" id="2.115.10.20">
    <property type="entry name" value="Glycosyl hydrolase domain, family 43"/>
    <property type="match status" value="1"/>
</dbReference>
<accession>A0A0B6WVD5</accession>
<evidence type="ECO:0000256" key="3">
    <source>
        <dbReference type="ARBA" id="ARBA00024356"/>
    </source>
</evidence>
<organism evidence="4 5">
    <name type="scientific">Pyrinomonas methylaliphatogenes</name>
    <dbReference type="NCBI Taxonomy" id="454194"/>
    <lineage>
        <taxon>Bacteria</taxon>
        <taxon>Pseudomonadati</taxon>
        <taxon>Acidobacteriota</taxon>
        <taxon>Blastocatellia</taxon>
        <taxon>Blastocatellales</taxon>
        <taxon>Pyrinomonadaceae</taxon>
        <taxon>Pyrinomonas</taxon>
    </lineage>
</organism>
<dbReference type="InterPro" id="IPR023296">
    <property type="entry name" value="Glyco_hydro_beta-prop_sf"/>
</dbReference>
<dbReference type="PANTHER" id="PTHR34106:SF5">
    <property type="entry name" value="GLYCOSIDASE"/>
    <property type="match status" value="1"/>
</dbReference>
<dbReference type="AlphaFoldDB" id="A0A0B6WVD5"/>
<dbReference type="PANTHER" id="PTHR34106">
    <property type="entry name" value="GLYCOSIDASE"/>
    <property type="match status" value="1"/>
</dbReference>
<comment type="similarity">
    <text evidence="3">Belongs to the glycosyl hydrolase 130 family.</text>
</comment>
<reference evidence="4 5" key="2">
    <citation type="submission" date="2015-01" db="EMBL/GenBank/DDBJ databases">
        <title>Complete genome sequence of Pyrinomonas methylaliphatogenes type strain K22T.</title>
        <authorList>
            <person name="Lee K.C.Y."/>
            <person name="Power J.F."/>
            <person name="Dunfield P.F."/>
            <person name="Morgan X.C."/>
            <person name="Huttenhower C."/>
            <person name="Stott M.B."/>
        </authorList>
    </citation>
    <scope>NUCLEOTIDE SEQUENCE [LARGE SCALE GENOMIC DNA]</scope>
    <source>
        <strain evidence="4 5">K22</strain>
    </source>
</reference>
<dbReference type="Proteomes" id="UP000031518">
    <property type="component" value="Unassembled WGS sequence"/>
</dbReference>
<proteinExistence type="inferred from homology"/>
<keyword evidence="5" id="KW-1185">Reference proteome</keyword>
<keyword evidence="2" id="KW-0808">Transferase</keyword>
<evidence type="ECO:0000256" key="1">
    <source>
        <dbReference type="ARBA" id="ARBA00022676"/>
    </source>
</evidence>
<gene>
    <name evidence="4" type="ORF">PYK22_00237</name>
</gene>
<dbReference type="SUPFAM" id="SSF75005">
    <property type="entry name" value="Arabinanase/levansucrase/invertase"/>
    <property type="match status" value="1"/>
</dbReference>
<evidence type="ECO:0000313" key="4">
    <source>
        <dbReference type="EMBL" id="CDM64244.1"/>
    </source>
</evidence>
<dbReference type="PIRSF" id="PIRSF016202">
    <property type="entry name" value="PH1107"/>
    <property type="match status" value="1"/>
</dbReference>
<dbReference type="InterPro" id="IPR007184">
    <property type="entry name" value="Mannoside_phosphorylase"/>
</dbReference>
<protein>
    <submittedName>
        <fullName evidence="4">Predicted glycosylase</fullName>
    </submittedName>
</protein>
<keyword evidence="1" id="KW-0328">Glycosyltransferase</keyword>
<name>A0A0B6WVD5_9BACT</name>
<evidence type="ECO:0000313" key="5">
    <source>
        <dbReference type="Proteomes" id="UP000031518"/>
    </source>
</evidence>
<dbReference type="STRING" id="454194.PYK22_00237"/>
<dbReference type="OrthoDB" id="9759709at2"/>
<reference evidence="4 5" key="1">
    <citation type="submission" date="2013-12" db="EMBL/GenBank/DDBJ databases">
        <authorList>
            <person name="Stott M."/>
        </authorList>
    </citation>
    <scope>NUCLEOTIDE SEQUENCE [LARGE SCALE GENOMIC DNA]</scope>
    <source>
        <strain evidence="4 5">K22</strain>
    </source>
</reference>
<sequence>MDRFRRHPQNPIITVDDLPFPAIGVYNPGVAEVKGEIVLLLRVEGVDGRSRLHVARSRDGIGSWRIDETPLLAPEDPESPYEELGCEDPRITYVEEIDEYVIAYVVVSSPGPGIALARTKDFRRASPIKMVLSPPNKNAALFPRRINGEWVMLHRPSSNGVAHIWIVRSKDLVYWGHPQLVLAERGGTWWDGARVGAGAVPIETPEGWLLIYHGVKMVAGTPNYRLGLALLDLDDPTRVIARCRHPAFSPNAPYERVGNGMNIVFTCGALLRGDEVWMYYGAADTCIGLATAKLNDLLEFARET</sequence>
<dbReference type="GO" id="GO:0016757">
    <property type="term" value="F:glycosyltransferase activity"/>
    <property type="evidence" value="ECO:0007669"/>
    <property type="project" value="UniProtKB-KW"/>
</dbReference>
<dbReference type="RefSeq" id="WP_041973328.1">
    <property type="nucleotide sequence ID" value="NZ_CBXV010000001.1"/>
</dbReference>
<evidence type="ECO:0000256" key="2">
    <source>
        <dbReference type="ARBA" id="ARBA00022679"/>
    </source>
</evidence>